<name>A0A1Y1Q9M8_9GAMM</name>
<sequence length="83" mass="9496">MTEPDTPNNDYNPPTPDEVRRLLKVLELTGAEAGALLDVNSRQIRRYTSGDSIMTYTVLYTLLARTRRADVTPANWRSELWLD</sequence>
<protein>
    <recommendedName>
        <fullName evidence="3">HTH cro/C1-type domain-containing protein</fullName>
    </recommendedName>
</protein>
<evidence type="ECO:0000313" key="1">
    <source>
        <dbReference type="EMBL" id="OQX00590.1"/>
    </source>
</evidence>
<organism evidence="1 2">
    <name type="scientific">Thiothrix lacustris</name>
    <dbReference type="NCBI Taxonomy" id="525917"/>
    <lineage>
        <taxon>Bacteria</taxon>
        <taxon>Pseudomonadati</taxon>
        <taxon>Pseudomonadota</taxon>
        <taxon>Gammaproteobacteria</taxon>
        <taxon>Thiotrichales</taxon>
        <taxon>Thiotrichaceae</taxon>
        <taxon>Thiothrix</taxon>
    </lineage>
</organism>
<reference evidence="1 2" key="1">
    <citation type="submission" date="2017-01" db="EMBL/GenBank/DDBJ databases">
        <title>Novel large sulfur bacteria in the metagenomes of groundwater-fed chemosynthetic microbial mats in the Lake Huron basin.</title>
        <authorList>
            <person name="Sharrar A.M."/>
            <person name="Flood B.E."/>
            <person name="Bailey J.V."/>
            <person name="Jones D.S."/>
            <person name="Biddanda B."/>
            <person name="Ruberg S.A."/>
            <person name="Marcus D.N."/>
            <person name="Dick G.J."/>
        </authorList>
    </citation>
    <scope>NUCLEOTIDE SEQUENCE [LARGE SCALE GENOMIC DNA]</scope>
    <source>
        <strain evidence="1">A8</strain>
    </source>
</reference>
<gene>
    <name evidence="1" type="ORF">BWK73_48055</name>
</gene>
<proteinExistence type="predicted"/>
<dbReference type="AlphaFoldDB" id="A0A1Y1Q9M8"/>
<accession>A0A1Y1Q9M8</accession>
<dbReference type="EMBL" id="MTEJ01000634">
    <property type="protein sequence ID" value="OQX00590.1"/>
    <property type="molecule type" value="Genomic_DNA"/>
</dbReference>
<evidence type="ECO:0000313" key="2">
    <source>
        <dbReference type="Proteomes" id="UP000192491"/>
    </source>
</evidence>
<comment type="caution">
    <text evidence="1">The sequence shown here is derived from an EMBL/GenBank/DDBJ whole genome shotgun (WGS) entry which is preliminary data.</text>
</comment>
<evidence type="ECO:0008006" key="3">
    <source>
        <dbReference type="Google" id="ProtNLM"/>
    </source>
</evidence>
<dbReference type="Proteomes" id="UP000192491">
    <property type="component" value="Unassembled WGS sequence"/>
</dbReference>